<dbReference type="PANTHER" id="PTHR33599">
    <property type="entry name" value="PROTEIN IDA-LIKE 5"/>
    <property type="match status" value="1"/>
</dbReference>
<evidence type="ECO:0000256" key="4">
    <source>
        <dbReference type="SAM" id="Phobius"/>
    </source>
</evidence>
<dbReference type="PANTHER" id="PTHR33599:SF15">
    <property type="entry name" value="PROTEIN IDA-LIKE 2"/>
    <property type="match status" value="1"/>
</dbReference>
<feature type="transmembrane region" description="Helical" evidence="4">
    <location>
        <begin position="53"/>
        <end position="70"/>
    </location>
</feature>
<comment type="caution">
    <text evidence="5">The sequence shown here is derived from an EMBL/GenBank/DDBJ whole genome shotgun (WGS) entry which is preliminary data.</text>
</comment>
<dbReference type="OrthoDB" id="1935957at2759"/>
<reference evidence="5 6" key="1">
    <citation type="journal article" date="2021" name="Plant Biotechnol. J.">
        <title>Multi-omics assisted identification of the key and species-specific regulatory components of drought-tolerant mechanisms in Gossypium stocksii.</title>
        <authorList>
            <person name="Yu D."/>
            <person name="Ke L."/>
            <person name="Zhang D."/>
            <person name="Wu Y."/>
            <person name="Sun Y."/>
            <person name="Mei J."/>
            <person name="Sun J."/>
            <person name="Sun Y."/>
        </authorList>
    </citation>
    <scope>NUCLEOTIDE SEQUENCE [LARGE SCALE GENOMIC DNA]</scope>
    <source>
        <strain evidence="6">cv. E1</strain>
        <tissue evidence="5">Leaf</tissue>
    </source>
</reference>
<evidence type="ECO:0000313" key="6">
    <source>
        <dbReference type="Proteomes" id="UP000828251"/>
    </source>
</evidence>
<evidence type="ECO:0000313" key="5">
    <source>
        <dbReference type="EMBL" id="KAH1047529.1"/>
    </source>
</evidence>
<keyword evidence="4" id="KW-0472">Membrane</keyword>
<comment type="subcellular location">
    <subcellularLocation>
        <location evidence="1">Secreted</location>
        <location evidence="1">Extracellular space</location>
    </subcellularLocation>
</comment>
<evidence type="ECO:0000256" key="3">
    <source>
        <dbReference type="ARBA" id="ARBA00022729"/>
    </source>
</evidence>
<dbReference type="EMBL" id="JAIQCV010000011">
    <property type="protein sequence ID" value="KAH1047529.1"/>
    <property type="molecule type" value="Genomic_DNA"/>
</dbReference>
<evidence type="ECO:0000256" key="2">
    <source>
        <dbReference type="ARBA" id="ARBA00022525"/>
    </source>
</evidence>
<dbReference type="GO" id="GO:0005576">
    <property type="term" value="C:extracellular region"/>
    <property type="evidence" value="ECO:0007669"/>
    <property type="project" value="UniProtKB-SubCell"/>
</dbReference>
<keyword evidence="3" id="KW-0732">Signal</keyword>
<protein>
    <recommendedName>
        <fullName evidence="7">Transmembrane protein</fullName>
    </recommendedName>
</protein>
<gene>
    <name evidence="5" type="ORF">J1N35_038313</name>
</gene>
<dbReference type="Proteomes" id="UP000828251">
    <property type="component" value="Unassembled WGS sequence"/>
</dbReference>
<proteinExistence type="predicted"/>
<dbReference type="GO" id="GO:0010227">
    <property type="term" value="P:floral organ abscission"/>
    <property type="evidence" value="ECO:0007669"/>
    <property type="project" value="InterPro"/>
</dbReference>
<evidence type="ECO:0000256" key="1">
    <source>
        <dbReference type="ARBA" id="ARBA00004239"/>
    </source>
</evidence>
<keyword evidence="6" id="KW-1185">Reference proteome</keyword>
<dbReference type="AlphaFoldDB" id="A0A9D3UMI1"/>
<name>A0A9D3UMI1_9ROSI</name>
<keyword evidence="2" id="KW-0964">Secreted</keyword>
<accession>A0A9D3UMI1</accession>
<keyword evidence="4" id="KW-0812">Transmembrane</keyword>
<evidence type="ECO:0008006" key="7">
    <source>
        <dbReference type="Google" id="ProtNLM"/>
    </source>
</evidence>
<keyword evidence="4" id="KW-1133">Transmembrane helix</keyword>
<dbReference type="InterPro" id="IPR039639">
    <property type="entry name" value="IDA-like"/>
</dbReference>
<sequence length="121" mass="14291">MPEQQFKGTKVDERFSSLILLEWFREKDEKGLRKNERSGIVFGCMMVQCGRQVVLLLWLFLILTFLVHYCHGSRTTRVFRFHPKSHYTGQFLGFLPRHFPIPASVPSRKHNDLGLQTWRSP</sequence>
<organism evidence="5 6">
    <name type="scientific">Gossypium stocksii</name>
    <dbReference type="NCBI Taxonomy" id="47602"/>
    <lineage>
        <taxon>Eukaryota</taxon>
        <taxon>Viridiplantae</taxon>
        <taxon>Streptophyta</taxon>
        <taxon>Embryophyta</taxon>
        <taxon>Tracheophyta</taxon>
        <taxon>Spermatophyta</taxon>
        <taxon>Magnoliopsida</taxon>
        <taxon>eudicotyledons</taxon>
        <taxon>Gunneridae</taxon>
        <taxon>Pentapetalae</taxon>
        <taxon>rosids</taxon>
        <taxon>malvids</taxon>
        <taxon>Malvales</taxon>
        <taxon>Malvaceae</taxon>
        <taxon>Malvoideae</taxon>
        <taxon>Gossypium</taxon>
    </lineage>
</organism>